<dbReference type="Gene3D" id="3.40.630.30">
    <property type="match status" value="1"/>
</dbReference>
<dbReference type="PANTHER" id="PTHR13947:SF37">
    <property type="entry name" value="LD18367P"/>
    <property type="match status" value="1"/>
</dbReference>
<dbReference type="SUPFAM" id="SSF55729">
    <property type="entry name" value="Acyl-CoA N-acyltransferases (Nat)"/>
    <property type="match status" value="1"/>
</dbReference>
<dbReference type="RefSeq" id="WP_119348517.1">
    <property type="nucleotide sequence ID" value="NZ_QWET01000002.1"/>
</dbReference>
<dbReference type="PROSITE" id="PS51186">
    <property type="entry name" value="GNAT"/>
    <property type="match status" value="1"/>
</dbReference>
<accession>A0A399D5E3</accession>
<dbReference type="InterPro" id="IPR000182">
    <property type="entry name" value="GNAT_dom"/>
</dbReference>
<sequence>MKIWELKTFQQETYRAVLALTPQLGEGIPLLTEEHFKQILESQNSHLFLAEKDEEIVGMFTVGTYVIPTGKRVWIEDVVVDQKHTGKGYGKQLILEAIRFAESIGAVSVELTSRPSRVAANKLYQRVGFVKQETNKYRYILK</sequence>
<evidence type="ECO:0000256" key="1">
    <source>
        <dbReference type="ARBA" id="ARBA00022679"/>
    </source>
</evidence>
<dbReference type="AlphaFoldDB" id="A0A399D5E3"/>
<reference evidence="3 4" key="1">
    <citation type="journal article" date="2015" name="Int. J. Syst. Evol. Microbiol.">
        <title>Mariniphaga sediminis sp. nov., isolated from coastal sediment.</title>
        <authorList>
            <person name="Wang F.Q."/>
            <person name="Shen Q.Y."/>
            <person name="Chen G.J."/>
            <person name="Du Z.J."/>
        </authorList>
    </citation>
    <scope>NUCLEOTIDE SEQUENCE [LARGE SCALE GENOMIC DNA]</scope>
    <source>
        <strain evidence="3 4">SY21</strain>
    </source>
</reference>
<evidence type="ECO:0000259" key="2">
    <source>
        <dbReference type="PROSITE" id="PS51186"/>
    </source>
</evidence>
<gene>
    <name evidence="3" type="ORF">D1164_03325</name>
</gene>
<evidence type="ECO:0000313" key="4">
    <source>
        <dbReference type="Proteomes" id="UP000266441"/>
    </source>
</evidence>
<protein>
    <submittedName>
        <fullName evidence="3">GNAT family N-acetyltransferase</fullName>
    </submittedName>
</protein>
<evidence type="ECO:0000313" key="3">
    <source>
        <dbReference type="EMBL" id="RIH66643.1"/>
    </source>
</evidence>
<dbReference type="PANTHER" id="PTHR13947">
    <property type="entry name" value="GNAT FAMILY N-ACETYLTRANSFERASE"/>
    <property type="match status" value="1"/>
</dbReference>
<dbReference type="EMBL" id="QWET01000002">
    <property type="protein sequence ID" value="RIH66643.1"/>
    <property type="molecule type" value="Genomic_DNA"/>
</dbReference>
<dbReference type="InterPro" id="IPR050769">
    <property type="entry name" value="NAT_camello-type"/>
</dbReference>
<dbReference type="CDD" id="cd04301">
    <property type="entry name" value="NAT_SF"/>
    <property type="match status" value="1"/>
</dbReference>
<feature type="domain" description="N-acetyltransferase" evidence="2">
    <location>
        <begin position="1"/>
        <end position="142"/>
    </location>
</feature>
<proteinExistence type="predicted"/>
<dbReference type="Proteomes" id="UP000266441">
    <property type="component" value="Unassembled WGS sequence"/>
</dbReference>
<name>A0A399D5E3_9BACT</name>
<dbReference type="OrthoDB" id="273614at2"/>
<dbReference type="InterPro" id="IPR016181">
    <property type="entry name" value="Acyl_CoA_acyltransferase"/>
</dbReference>
<dbReference type="Pfam" id="PF00583">
    <property type="entry name" value="Acetyltransf_1"/>
    <property type="match status" value="1"/>
</dbReference>
<keyword evidence="1 3" id="KW-0808">Transferase</keyword>
<organism evidence="3 4">
    <name type="scientific">Mariniphaga sediminis</name>
    <dbReference type="NCBI Taxonomy" id="1628158"/>
    <lineage>
        <taxon>Bacteria</taxon>
        <taxon>Pseudomonadati</taxon>
        <taxon>Bacteroidota</taxon>
        <taxon>Bacteroidia</taxon>
        <taxon>Marinilabiliales</taxon>
        <taxon>Prolixibacteraceae</taxon>
        <taxon>Mariniphaga</taxon>
    </lineage>
</organism>
<comment type="caution">
    <text evidence="3">The sequence shown here is derived from an EMBL/GenBank/DDBJ whole genome shotgun (WGS) entry which is preliminary data.</text>
</comment>
<keyword evidence="4" id="KW-1185">Reference proteome</keyword>
<dbReference type="GO" id="GO:0008080">
    <property type="term" value="F:N-acetyltransferase activity"/>
    <property type="evidence" value="ECO:0007669"/>
    <property type="project" value="InterPro"/>
</dbReference>